<dbReference type="AlphaFoldDB" id="A0A0T6LQP0"/>
<dbReference type="InterPro" id="IPR011613">
    <property type="entry name" value="GH15-like"/>
</dbReference>
<dbReference type="InterPro" id="IPR008928">
    <property type="entry name" value="6-hairpin_glycosidase_sf"/>
</dbReference>
<dbReference type="Pfam" id="PF19291">
    <property type="entry name" value="TREH_N"/>
    <property type="match status" value="1"/>
</dbReference>
<dbReference type="EMBL" id="LLZU01000024">
    <property type="protein sequence ID" value="KRV48435.1"/>
    <property type="molecule type" value="Genomic_DNA"/>
</dbReference>
<gene>
    <name evidence="3" type="ORF">AQ490_04045</name>
</gene>
<evidence type="ECO:0000313" key="3">
    <source>
        <dbReference type="EMBL" id="KRV48435.1"/>
    </source>
</evidence>
<proteinExistence type="predicted"/>
<dbReference type="Gene3D" id="1.50.10.10">
    <property type="match status" value="1"/>
</dbReference>
<dbReference type="PANTHER" id="PTHR31616:SF10">
    <property type="entry name" value="TREHALASE"/>
    <property type="match status" value="1"/>
</dbReference>
<dbReference type="eggNOG" id="COG3387">
    <property type="taxonomic scope" value="Bacteria"/>
</dbReference>
<evidence type="ECO:0000313" key="4">
    <source>
        <dbReference type="Proteomes" id="UP000050867"/>
    </source>
</evidence>
<name>A0A0T6LQP0_WENVI</name>
<dbReference type="InterPro" id="IPR045582">
    <property type="entry name" value="Trehalase-like_N"/>
</dbReference>
<dbReference type="Pfam" id="PF00723">
    <property type="entry name" value="Glyco_hydro_15"/>
    <property type="match status" value="1"/>
</dbReference>
<organism evidence="3 4">
    <name type="scientific">Wenjunlia vitaminophila</name>
    <name type="common">Streptomyces vitaminophilus</name>
    <dbReference type="NCBI Taxonomy" id="76728"/>
    <lineage>
        <taxon>Bacteria</taxon>
        <taxon>Bacillati</taxon>
        <taxon>Actinomycetota</taxon>
        <taxon>Actinomycetes</taxon>
        <taxon>Kitasatosporales</taxon>
        <taxon>Streptomycetaceae</taxon>
        <taxon>Wenjunlia</taxon>
    </lineage>
</organism>
<dbReference type="GO" id="GO:0015927">
    <property type="term" value="F:trehalase activity"/>
    <property type="evidence" value="ECO:0007669"/>
    <property type="project" value="TreeGrafter"/>
</dbReference>
<evidence type="ECO:0000259" key="2">
    <source>
        <dbReference type="Pfam" id="PF19291"/>
    </source>
</evidence>
<accession>A0A0T6LQP0</accession>
<comment type="caution">
    <text evidence="3">The sequence shown here is derived from an EMBL/GenBank/DDBJ whole genome shotgun (WGS) entry which is preliminary data.</text>
</comment>
<protein>
    <submittedName>
        <fullName evidence="3">Glycoside hydrolase</fullName>
    </submittedName>
</protein>
<keyword evidence="3" id="KW-0378">Hydrolase</keyword>
<dbReference type="STRING" id="76728.AQ490_04045"/>
<dbReference type="RefSeq" id="WP_018386289.1">
    <property type="nucleotide sequence ID" value="NZ_LLZU01000024.1"/>
</dbReference>
<sequence>MSGPDSPWVLRDYALLADGERGALIGPRGNVVWMCAPRWHDEAVFAELIGGPGAFSVSPDDPWNVWGGFYEDGTLIYVNRWIHGDGVTECRQALAMPAETGRAVLLRRVRALRGDARVRLRLDVRAGFGGHAMHDLRHHTDLWHARSGALHVRLLGAPDAVPHTDGSLITHIDVPEGQQHDVVLEVSDAPDGRPLIPAHLWDTTERAWADAVPDCATTAAPRDTRQAYAVLRGLTSTSGGMVAAATTSLPERATSNRNYDYRYAWIRDQCYAGIAVATHTAHPLADTAVRFVTERVLADGPRLRPVYTVDGHPLPEERQLTVRGYPGGGRRVGNRAGGEFQLDVFGEVLDLFATVARRSGIDDEAVRAAGVAARAIEEHWQAPDAGLWELEPAWWTHSRLIAVTGLRAAAAEIPGADSTHWRGLADAIWRETERCCRHPGGAWKRSSEDEGPDAALLRPLARGCQDPATSGLSATRQAVERHLTSDGYVYRFRYRDHPLGQDEGAFLLCGFLLCSACLTEGRTTQAARWFERTRAACGPSGLFAEEYDVAQRQLRGNLPQAFVHAVLLENSVRLAAATA</sequence>
<dbReference type="InterPro" id="IPR012341">
    <property type="entry name" value="6hp_glycosidase-like_sf"/>
</dbReference>
<dbReference type="PANTHER" id="PTHR31616">
    <property type="entry name" value="TREHALASE"/>
    <property type="match status" value="1"/>
</dbReference>
<dbReference type="SUPFAM" id="SSF48208">
    <property type="entry name" value="Six-hairpin glycosidases"/>
    <property type="match status" value="1"/>
</dbReference>
<feature type="domain" description="Trehalase-like N-terminal" evidence="2">
    <location>
        <begin position="13"/>
        <end position="134"/>
    </location>
</feature>
<dbReference type="GO" id="GO:0005993">
    <property type="term" value="P:trehalose catabolic process"/>
    <property type="evidence" value="ECO:0007669"/>
    <property type="project" value="TreeGrafter"/>
</dbReference>
<evidence type="ECO:0000259" key="1">
    <source>
        <dbReference type="Pfam" id="PF00723"/>
    </source>
</evidence>
<feature type="domain" description="GH15-like" evidence="1">
    <location>
        <begin position="237"/>
        <end position="569"/>
    </location>
</feature>
<dbReference type="Proteomes" id="UP000050867">
    <property type="component" value="Unassembled WGS sequence"/>
</dbReference>
<reference evidence="3 4" key="1">
    <citation type="submission" date="2015-10" db="EMBL/GenBank/DDBJ databases">
        <title>Draft genome sequence of pyrrolomycin-producing Streptomyces vitaminophilus.</title>
        <authorList>
            <person name="Graham D.E."/>
            <person name="Mahan K.M."/>
            <person name="Klingeman D.M."/>
            <person name="Hettich R.L."/>
            <person name="Parry R.J."/>
        </authorList>
    </citation>
    <scope>NUCLEOTIDE SEQUENCE [LARGE SCALE GENOMIC DNA]</scope>
    <source>
        <strain evidence="3 4">ATCC 31673</strain>
    </source>
</reference>
<keyword evidence="4" id="KW-1185">Reference proteome</keyword>